<dbReference type="Pfam" id="PF19419">
    <property type="entry name" value="DUF5983"/>
    <property type="match status" value="1"/>
</dbReference>
<evidence type="ECO:0000259" key="1">
    <source>
        <dbReference type="Pfam" id="PF19419"/>
    </source>
</evidence>
<evidence type="ECO:0000313" key="2">
    <source>
        <dbReference type="EMBL" id="MEE9685839.1"/>
    </source>
</evidence>
<organism evidence="2 3">
    <name type="scientific">Lelliottia amnigena</name>
    <name type="common">Enterobacter amnigenus</name>
    <dbReference type="NCBI Taxonomy" id="61646"/>
    <lineage>
        <taxon>Bacteria</taxon>
        <taxon>Pseudomonadati</taxon>
        <taxon>Pseudomonadota</taxon>
        <taxon>Gammaproteobacteria</taxon>
        <taxon>Enterobacterales</taxon>
        <taxon>Enterobacteriaceae</taxon>
        <taxon>Lelliottia</taxon>
    </lineage>
</organism>
<keyword evidence="3" id="KW-1185">Reference proteome</keyword>
<accession>A0ABU7UFZ0</accession>
<dbReference type="Proteomes" id="UP001335910">
    <property type="component" value="Unassembled WGS sequence"/>
</dbReference>
<protein>
    <submittedName>
        <fullName evidence="2">DUF5983 family protein</fullName>
    </submittedName>
</protein>
<sequence>MKLMTPALPLHCIFTGIQCSTAYITDQDNERLYQMSHDQTEYSDAEWIHFTGTGYLLRLNAWQYPVLRLKRLGMSKACRRLILALCHQYAITSIHFDAAGDVLPGVEHFDW</sequence>
<dbReference type="InterPro" id="IPR046025">
    <property type="entry name" value="DUF5983"/>
</dbReference>
<dbReference type="EMBL" id="JAZKLI010000001">
    <property type="protein sequence ID" value="MEE9685839.1"/>
    <property type="molecule type" value="Genomic_DNA"/>
</dbReference>
<comment type="caution">
    <text evidence="2">The sequence shown here is derived from an EMBL/GenBank/DDBJ whole genome shotgun (WGS) entry which is preliminary data.</text>
</comment>
<proteinExistence type="predicted"/>
<dbReference type="RefSeq" id="WP_331390595.1">
    <property type="nucleotide sequence ID" value="NZ_JAZKLB010000001.1"/>
</dbReference>
<name>A0ABU7UFZ0_LELAM</name>
<feature type="domain" description="DUF5983" evidence="1">
    <location>
        <begin position="18"/>
        <end position="111"/>
    </location>
</feature>
<evidence type="ECO:0000313" key="3">
    <source>
        <dbReference type="Proteomes" id="UP001335910"/>
    </source>
</evidence>
<reference evidence="2 3" key="1">
    <citation type="submission" date="2023-10" db="EMBL/GenBank/DDBJ databases">
        <title>Wastewater isolates of ESBL- and carbapenemase-producing Gram-negative bacteria from New Zealand.</title>
        <authorList>
            <person name="Straub C."/>
            <person name="Weaver L."/>
            <person name="Cornelius A."/>
            <person name="Mcgill E."/>
            <person name="Dyet K."/>
            <person name="White L."/>
            <person name="Pattis I."/>
        </authorList>
    </citation>
    <scope>NUCLEOTIDE SEQUENCE [LARGE SCALE GENOMIC DNA]</scope>
    <source>
        <strain evidence="2 3">ESBL35</strain>
    </source>
</reference>
<gene>
    <name evidence="2" type="ORF">V4839_20520</name>
</gene>